<dbReference type="Proteomes" id="UP000237798">
    <property type="component" value="Unassembled WGS sequence"/>
</dbReference>
<protein>
    <submittedName>
        <fullName evidence="2">Uncharacterized protein</fullName>
    </submittedName>
</protein>
<evidence type="ECO:0000313" key="3">
    <source>
        <dbReference type="Proteomes" id="UP000237798"/>
    </source>
</evidence>
<evidence type="ECO:0000313" key="2">
    <source>
        <dbReference type="EMBL" id="PRR86180.1"/>
    </source>
</evidence>
<feature type="transmembrane region" description="Helical" evidence="1">
    <location>
        <begin position="34"/>
        <end position="54"/>
    </location>
</feature>
<name>A0A2T0BQM2_9CLOT</name>
<keyword evidence="1" id="KW-0472">Membrane</keyword>
<dbReference type="OrthoDB" id="1928949at2"/>
<keyword evidence="1" id="KW-0812">Transmembrane</keyword>
<feature type="transmembrane region" description="Helical" evidence="1">
    <location>
        <begin position="6"/>
        <end position="27"/>
    </location>
</feature>
<evidence type="ECO:0000256" key="1">
    <source>
        <dbReference type="SAM" id="Phobius"/>
    </source>
</evidence>
<sequence>MIKWIFYTAGIIFLVLFIISMVKPILFKEKWQAGLGYGISAALYLGLFFLIFFGEYNATTSNAKTVNAKTSNTTVNGSVTALEPRSAKQSVFQDIPVQEIDVTPIQDVSTSNTSTTTNSGNQYVDANGNGTIVGDTGKKIYYLPGEAYYSEEVKNANNAVYFKTIAEAEAGGYKAIDH</sequence>
<keyword evidence="1" id="KW-1133">Transmembrane helix</keyword>
<organism evidence="2 3">
    <name type="scientific">Clostridium luticellarii</name>
    <dbReference type="NCBI Taxonomy" id="1691940"/>
    <lineage>
        <taxon>Bacteria</taxon>
        <taxon>Bacillati</taxon>
        <taxon>Bacillota</taxon>
        <taxon>Clostridia</taxon>
        <taxon>Eubacteriales</taxon>
        <taxon>Clostridiaceae</taxon>
        <taxon>Clostridium</taxon>
    </lineage>
</organism>
<dbReference type="RefSeq" id="WP_106008325.1">
    <property type="nucleotide sequence ID" value="NZ_JALCQO010000016.1"/>
</dbReference>
<keyword evidence="3" id="KW-1185">Reference proteome</keyword>
<dbReference type="EMBL" id="PVXP01000007">
    <property type="protein sequence ID" value="PRR86180.1"/>
    <property type="molecule type" value="Genomic_DNA"/>
</dbReference>
<proteinExistence type="predicted"/>
<reference evidence="2 3" key="1">
    <citation type="submission" date="2018-03" db="EMBL/GenBank/DDBJ databases">
        <title>Genome sequence of Clostridium luticellarii DSM 29923.</title>
        <authorList>
            <person name="Poehlein A."/>
            <person name="Daniel R."/>
        </authorList>
    </citation>
    <scope>NUCLEOTIDE SEQUENCE [LARGE SCALE GENOMIC DNA]</scope>
    <source>
        <strain evidence="2 3">DSM 29923</strain>
    </source>
</reference>
<comment type="caution">
    <text evidence="2">The sequence shown here is derived from an EMBL/GenBank/DDBJ whole genome shotgun (WGS) entry which is preliminary data.</text>
</comment>
<accession>A0A2T0BQM2</accession>
<dbReference type="AlphaFoldDB" id="A0A2T0BQM2"/>
<gene>
    <name evidence="2" type="ORF">CLLU_08300</name>
</gene>